<evidence type="ECO:0000313" key="2">
    <source>
        <dbReference type="Proteomes" id="UP000003586"/>
    </source>
</evidence>
<protein>
    <recommendedName>
        <fullName evidence="3">DUF4280 domain-containing protein</fullName>
    </recommendedName>
</protein>
<organism evidence="1 2">
    <name type="scientific">Niabella soli DSM 19437</name>
    <dbReference type="NCBI Taxonomy" id="929713"/>
    <lineage>
        <taxon>Bacteria</taxon>
        <taxon>Pseudomonadati</taxon>
        <taxon>Bacteroidota</taxon>
        <taxon>Chitinophagia</taxon>
        <taxon>Chitinophagales</taxon>
        <taxon>Chitinophagaceae</taxon>
        <taxon>Niabella</taxon>
    </lineage>
</organism>
<proteinExistence type="predicted"/>
<accession>W0F842</accession>
<reference evidence="1 2" key="1">
    <citation type="submission" date="2013-12" db="EMBL/GenBank/DDBJ databases">
        <authorList>
            <consortium name="DOE Joint Genome Institute"/>
            <person name="Eisen J."/>
            <person name="Huntemann M."/>
            <person name="Han J."/>
            <person name="Chen A."/>
            <person name="Kyrpides N."/>
            <person name="Mavromatis K."/>
            <person name="Markowitz V."/>
            <person name="Palaniappan K."/>
            <person name="Ivanova N."/>
            <person name="Schaumberg A."/>
            <person name="Pati A."/>
            <person name="Liolios K."/>
            <person name="Nordberg H.P."/>
            <person name="Cantor M.N."/>
            <person name="Hua S.X."/>
            <person name="Woyke T."/>
        </authorList>
    </citation>
    <scope>NUCLEOTIDE SEQUENCE [LARGE SCALE GENOMIC DNA]</scope>
    <source>
        <strain evidence="2">DSM 19437</strain>
    </source>
</reference>
<evidence type="ECO:0000313" key="1">
    <source>
        <dbReference type="EMBL" id="AHF17634.1"/>
    </source>
</evidence>
<dbReference type="OrthoDB" id="9922961at2"/>
<dbReference type="EMBL" id="CP007035">
    <property type="protein sequence ID" value="AHF17634.1"/>
    <property type="molecule type" value="Genomic_DNA"/>
</dbReference>
<gene>
    <name evidence="1" type="ORF">NIASO_11395</name>
</gene>
<name>W0F842_9BACT</name>
<keyword evidence="2" id="KW-1185">Reference proteome</keyword>
<dbReference type="KEGG" id="nso:NIASO_11395"/>
<dbReference type="STRING" id="929713.NIASO_11395"/>
<evidence type="ECO:0008006" key="3">
    <source>
        <dbReference type="Google" id="ProtNLM"/>
    </source>
</evidence>
<dbReference type="Proteomes" id="UP000003586">
    <property type="component" value="Chromosome"/>
</dbReference>
<dbReference type="AlphaFoldDB" id="W0F842"/>
<dbReference type="RefSeq" id="WP_008585630.1">
    <property type="nucleotide sequence ID" value="NZ_CP007035.1"/>
</dbReference>
<sequence>MKGYLEEKAWVSCTLDSFGTPRQLQKRVPGNVYHKSTTNLMLVKQDTAVIQQFTCNSPMKTFFGALAKALVVAAFVVSGPVGWLIVGAIAVAVLAATVYVASHMCNSGLEGKLWLNYKENVKYNGGEGVFYLHSTIICANKGTLVASESFEAANALSNKMALRNWGQNATKFAVKAFSSFITCTTLGPAAGTIDLGLDLGKDYVVDKVDNKSLTAANNLNLLKTPGLSNSAYKAMSEAPLLSGRLIADAVKGTTADVASFIRVARVAPRLSFGLIKPGLLSAAKGVGKGVGIGAVTWAIEYAGERAENKIASYNEADIKMLDKINKAAKTIVAIKE</sequence>
<dbReference type="HOGENOM" id="CLU_825923_0_0_10"/>